<sequence length="1648" mass="177929">MSDHSREQREAHLQDFNRTDDATTLHNCIPLLFERTVEASTDKTAVICAGVECTYGDLNARANRIARVLVGKGVGRGDLVGVAVGRSIHLIAVLLAVLKSGAAYLPIDPTIPSERIRQMVGDATLRLVVIQGDDAASNAFAASHHLDCDCSRLQDLQGEAHADLDGSNLCLDLRPEDLAYVIYTSGSTGRPKGVEVSHGAASNFLCSMRREPGCTKEDRLLAISTISFDVAVHELFMPLISGATVVVAQSDQTRDPSALLKLMDVHGITTMLATPTLWQMLINAGWRGQPRLRTIVCGGECLSRSLADRLLDYGDAVWNEYGPTETTVCASLWRVQRDKEILIGRPVANARLYVLDSDLSPVALGKPGELYIGGAGLARGYRNNPALTDSVFIRNPFHKGLMYRTGDLASFVAAGELKVHGRSDSQVKIRGHRIELGDIEAAITDHEDISGAAVIKRNGRLVAYCKGESASRSMVQSGTIGQESVAVPGGARKPMLDHILRPWLTQRLPEYMIPAFFVQVSEFSLTHNGKIDLKSLPDPVGSTFGIAVKPATTELESKIMAIWSDVLGHNHIGVDDNFLQIGGDSSRIILVQARLEKLLGRQLLISRLFEHYTIKMLASHLENVTEFKPEPIKTIFPPPSASGNTEDIAIVSMACRLPGGIDTPEDLWQVLATGQHVITKVPKDRWDADAIYDADLNVHGKSYSRSGGFVTLSEPFDGSFFGISPRETRSLDLTQRMMLETCWEGFERAGYTTEKLRGSCTGVYVGTSNSTVDDAFHRGRTLSDLDGYVGTGSAGGTLSGRVSYVLGLEGPALTVDTGCSSSLVTTHLACAALRLGECDMAIAGGVAFNSTPGLHVEFSRLRGISPGDQCKAFAQDAQGTVLAEGAAVVVLKRLSDARRDGDTVHAVIRGSAVNHGGRSSGLTVPNSQAQKRLIQRALAVSGLQPSDIDFVEAHGTGTKLGDPIEGKALSDVFRNSRPTRSEPLWIGSTKSNLGHTQAAAGVVGMIKVIMAMRHETLPQTLHVAKPTPEVDWSGANMALVLEKRGWKRRPGRPRRAGVSAFGIGGTNAHVVLEEASMSEDSDTKTGRETIPRVVPMVLSACTDEALGQQAAKLLSFLENSSAVSDRLGDVAYSLATTRNHFARRQTFMASDGLDLQRVLSEFAEKPTTKHLSSSHGEKPRLAMLFDGQGAQMPGMGRGLAKQFPVFRNALNEIAAFFNRALEKPLLDVMWAEAGSDDAALLQRTDFAQPALLAIEVALWRLWESWGVRPDLVLGHSLGELGAAHVAGVMNLEDACKLVEARGRLMRALSSDGGMVSLGVGADEVARAIEHLGLGRKVDIAGYNTPKQTVVSGDLDAIEGLRAYFSKRDRKSSMLRVSHAFHSHHVSTILADFQRVAETVSFHPPQVDFVSTLTGQLADVDQLKEPGYWVQQARCPVRFSDGIETLLRHGVNVFLEIGPRPLLCGMGKACVPDDANGDSIAWLPSLDSPRDDVVTIQTSLGRLHDRRIPIDWASYFRPFDCRRVELPTYAFRRNRAVANDARTVPVEQSQSPLGDAAPQVAIANDADHQPPRRGRETPAPSSPLTLLPHKSASRAQENGKHVPSVSIIAKNGNQEPASNVLDMVRATAATSLGFHSLASCSLDNSHSFA</sequence>
<dbReference type="Proteomes" id="UP000054481">
    <property type="component" value="Unassembled WGS sequence"/>
</dbReference>
<dbReference type="CDD" id="cd05930">
    <property type="entry name" value="A_NRPS"/>
    <property type="match status" value="1"/>
</dbReference>
<dbReference type="SUPFAM" id="SSF56801">
    <property type="entry name" value="Acetyl-CoA synthetase-like"/>
    <property type="match status" value="1"/>
</dbReference>
<dbReference type="Pfam" id="PF00550">
    <property type="entry name" value="PP-binding"/>
    <property type="match status" value="1"/>
</dbReference>
<dbReference type="Pfam" id="PF00109">
    <property type="entry name" value="ketoacyl-synt"/>
    <property type="match status" value="1"/>
</dbReference>
<dbReference type="GO" id="GO:0032259">
    <property type="term" value="P:methylation"/>
    <property type="evidence" value="ECO:0007669"/>
    <property type="project" value="UniProtKB-KW"/>
</dbReference>
<dbReference type="InterPro" id="IPR016036">
    <property type="entry name" value="Malonyl_transacylase_ACP-bd"/>
</dbReference>
<dbReference type="EMBL" id="KQ030908">
    <property type="protein sequence ID" value="KJZ68392.1"/>
    <property type="molecule type" value="Genomic_DNA"/>
</dbReference>
<evidence type="ECO:0000256" key="5">
    <source>
        <dbReference type="ARBA" id="ARBA00022679"/>
    </source>
</evidence>
<dbReference type="InterPro" id="IPR010071">
    <property type="entry name" value="AA_adenyl_dom"/>
</dbReference>
<dbReference type="PROSITE" id="PS50075">
    <property type="entry name" value="CARRIER"/>
    <property type="match status" value="1"/>
</dbReference>
<dbReference type="FunFam" id="3.40.50.980:FF:000001">
    <property type="entry name" value="Non-ribosomal peptide synthetase"/>
    <property type="match status" value="1"/>
</dbReference>
<dbReference type="PROSITE" id="PS00455">
    <property type="entry name" value="AMP_BINDING"/>
    <property type="match status" value="1"/>
</dbReference>
<dbReference type="Pfam" id="PF00501">
    <property type="entry name" value="AMP-binding"/>
    <property type="match status" value="1"/>
</dbReference>
<name>A0A0F7ZW57_9HYPO</name>
<dbReference type="GO" id="GO:0044550">
    <property type="term" value="P:secondary metabolite biosynthetic process"/>
    <property type="evidence" value="ECO:0007669"/>
    <property type="project" value="UniProtKB-ARBA"/>
</dbReference>
<evidence type="ECO:0000256" key="9">
    <source>
        <dbReference type="SAM" id="MobiDB-lite"/>
    </source>
</evidence>
<feature type="compositionally biased region" description="Low complexity" evidence="9">
    <location>
        <begin position="1576"/>
        <end position="1587"/>
    </location>
</feature>
<dbReference type="PROSITE" id="PS52004">
    <property type="entry name" value="KS3_2"/>
    <property type="match status" value="1"/>
</dbReference>
<evidence type="ECO:0000256" key="7">
    <source>
        <dbReference type="ARBA" id="ARBA00023268"/>
    </source>
</evidence>
<dbReference type="InterPro" id="IPR001227">
    <property type="entry name" value="Ac_transferase_dom_sf"/>
</dbReference>
<feature type="compositionally biased region" description="Basic and acidic residues" evidence="9">
    <location>
        <begin position="1565"/>
        <end position="1575"/>
    </location>
</feature>
<dbReference type="Gene3D" id="3.40.50.980">
    <property type="match status" value="2"/>
</dbReference>
<dbReference type="Gene3D" id="2.30.38.10">
    <property type="entry name" value="Luciferase, Domain 3"/>
    <property type="match status" value="1"/>
</dbReference>
<dbReference type="OrthoDB" id="4927065at2759"/>
<dbReference type="GO" id="GO:0006633">
    <property type="term" value="P:fatty acid biosynthetic process"/>
    <property type="evidence" value="ECO:0007669"/>
    <property type="project" value="TreeGrafter"/>
</dbReference>
<dbReference type="InterPro" id="IPR020845">
    <property type="entry name" value="AMP-binding_CS"/>
</dbReference>
<dbReference type="SUPFAM" id="SSF52151">
    <property type="entry name" value="FabD/lysophospholipase-like"/>
    <property type="match status" value="1"/>
</dbReference>
<dbReference type="Gene3D" id="3.40.47.10">
    <property type="match status" value="1"/>
</dbReference>
<dbReference type="NCBIfam" id="TIGR01733">
    <property type="entry name" value="AA-adenyl-dom"/>
    <property type="match status" value="1"/>
</dbReference>
<dbReference type="InterPro" id="IPR036736">
    <property type="entry name" value="ACP-like_sf"/>
</dbReference>
<dbReference type="InterPro" id="IPR009081">
    <property type="entry name" value="PP-bd_ACP"/>
</dbReference>
<keyword evidence="6" id="KW-0560">Oxidoreductase</keyword>
<dbReference type="FunFam" id="3.40.50.12780:FF:000012">
    <property type="entry name" value="Non-ribosomal peptide synthetase"/>
    <property type="match status" value="1"/>
</dbReference>
<dbReference type="InterPro" id="IPR016035">
    <property type="entry name" value="Acyl_Trfase/lysoPLipase"/>
</dbReference>
<dbReference type="InterPro" id="IPR020841">
    <property type="entry name" value="PKS_Beta-ketoAc_synthase_dom"/>
</dbReference>
<dbReference type="SUPFAM" id="SSF47336">
    <property type="entry name" value="ACP-like"/>
    <property type="match status" value="1"/>
</dbReference>
<dbReference type="PANTHER" id="PTHR43775">
    <property type="entry name" value="FATTY ACID SYNTHASE"/>
    <property type="match status" value="1"/>
</dbReference>
<dbReference type="InterPro" id="IPR050091">
    <property type="entry name" value="PKS_NRPS_Biosynth_Enz"/>
</dbReference>
<dbReference type="InterPro" id="IPR014030">
    <property type="entry name" value="Ketoacyl_synth_N"/>
</dbReference>
<keyword evidence="13" id="KW-1185">Reference proteome</keyword>
<keyword evidence="5" id="KW-0808">Transferase</keyword>
<feature type="domain" description="Ketosynthase family 3 (KS3)" evidence="11">
    <location>
        <begin position="645"/>
        <end position="1074"/>
    </location>
</feature>
<comment type="similarity">
    <text evidence="8">Belongs to the NRP synthetase family.</text>
</comment>
<organism evidence="12 13">
    <name type="scientific">Hirsutella minnesotensis 3608</name>
    <dbReference type="NCBI Taxonomy" id="1043627"/>
    <lineage>
        <taxon>Eukaryota</taxon>
        <taxon>Fungi</taxon>
        <taxon>Dikarya</taxon>
        <taxon>Ascomycota</taxon>
        <taxon>Pezizomycotina</taxon>
        <taxon>Sordariomycetes</taxon>
        <taxon>Hypocreomycetidae</taxon>
        <taxon>Hypocreales</taxon>
        <taxon>Ophiocordycipitaceae</taxon>
        <taxon>Hirsutella</taxon>
    </lineage>
</organism>
<keyword evidence="7" id="KW-0511">Multifunctional enzyme</keyword>
<evidence type="ECO:0000259" key="10">
    <source>
        <dbReference type="PROSITE" id="PS50075"/>
    </source>
</evidence>
<dbReference type="PANTHER" id="PTHR43775:SF51">
    <property type="entry name" value="INACTIVE PHENOLPHTHIOCEROL SYNTHESIS POLYKETIDE SYNTHASE TYPE I PKS1-RELATED"/>
    <property type="match status" value="1"/>
</dbReference>
<dbReference type="FunFam" id="3.40.366.10:FF:000002">
    <property type="entry name" value="Probable polyketide synthase 2"/>
    <property type="match status" value="1"/>
</dbReference>
<dbReference type="Gene3D" id="3.30.70.3290">
    <property type="match status" value="1"/>
</dbReference>
<dbReference type="Pfam" id="PF16197">
    <property type="entry name" value="KAsynt_C_assoc"/>
    <property type="match status" value="1"/>
</dbReference>
<dbReference type="Gene3D" id="1.10.1200.10">
    <property type="entry name" value="ACP-like"/>
    <property type="match status" value="1"/>
</dbReference>
<keyword evidence="2" id="KW-0597">Phosphoprotein</keyword>
<dbReference type="InterPro" id="IPR014043">
    <property type="entry name" value="Acyl_transferase_dom"/>
</dbReference>
<dbReference type="GO" id="GO:0004312">
    <property type="term" value="F:fatty acid synthase activity"/>
    <property type="evidence" value="ECO:0007669"/>
    <property type="project" value="TreeGrafter"/>
</dbReference>
<dbReference type="InterPro" id="IPR000873">
    <property type="entry name" value="AMP-dep_synth/lig_dom"/>
</dbReference>
<dbReference type="InterPro" id="IPR032821">
    <property type="entry name" value="PKS_assoc"/>
</dbReference>
<dbReference type="CDD" id="cd00833">
    <property type="entry name" value="PKS"/>
    <property type="match status" value="1"/>
</dbReference>
<gene>
    <name evidence="12" type="ORF">HIM_12217</name>
</gene>
<evidence type="ECO:0000256" key="2">
    <source>
        <dbReference type="ARBA" id="ARBA00022553"/>
    </source>
</evidence>
<keyword evidence="3" id="KW-0436">Ligase</keyword>
<dbReference type="InterPro" id="IPR045851">
    <property type="entry name" value="AMP-bd_C_sf"/>
</dbReference>
<dbReference type="Pfam" id="PF00698">
    <property type="entry name" value="Acyl_transf_1"/>
    <property type="match status" value="1"/>
</dbReference>
<dbReference type="SUPFAM" id="SSF55048">
    <property type="entry name" value="Probable ACP-binding domain of malonyl-CoA ACP transacylase"/>
    <property type="match status" value="1"/>
</dbReference>
<dbReference type="InterPro" id="IPR014031">
    <property type="entry name" value="Ketoacyl_synth_C"/>
</dbReference>
<keyword evidence="1" id="KW-0596">Phosphopantetheine</keyword>
<accession>A0A0F7ZW57</accession>
<feature type="domain" description="Carrier" evidence="10">
    <location>
        <begin position="550"/>
        <end position="625"/>
    </location>
</feature>
<reference evidence="12 13" key="1">
    <citation type="journal article" date="2014" name="Genome Biol. Evol.">
        <title>Comparative genomics and transcriptomics analyses reveal divergent lifestyle features of nematode endoparasitic fungus Hirsutella minnesotensis.</title>
        <authorList>
            <person name="Lai Y."/>
            <person name="Liu K."/>
            <person name="Zhang X."/>
            <person name="Zhang X."/>
            <person name="Li K."/>
            <person name="Wang N."/>
            <person name="Shu C."/>
            <person name="Wu Y."/>
            <person name="Wang C."/>
            <person name="Bushley K.E."/>
            <person name="Xiang M."/>
            <person name="Liu X."/>
        </authorList>
    </citation>
    <scope>NUCLEOTIDE SEQUENCE [LARGE SCALE GENOMIC DNA]</scope>
    <source>
        <strain evidence="12 13">3608</strain>
    </source>
</reference>
<dbReference type="GO" id="GO:0016874">
    <property type="term" value="F:ligase activity"/>
    <property type="evidence" value="ECO:0007669"/>
    <property type="project" value="UniProtKB-KW"/>
</dbReference>
<dbReference type="SMART" id="SM00827">
    <property type="entry name" value="PKS_AT"/>
    <property type="match status" value="1"/>
</dbReference>
<feature type="region of interest" description="Disordered" evidence="9">
    <location>
        <begin position="1565"/>
        <end position="1600"/>
    </location>
</feature>
<keyword evidence="4" id="KW-0489">Methyltransferase</keyword>
<protein>
    <submittedName>
        <fullName evidence="12">Uncharacterized protein</fullName>
    </submittedName>
</protein>
<dbReference type="Gene3D" id="3.40.366.10">
    <property type="entry name" value="Malonyl-Coenzyme A Acyl Carrier Protein, domain 2"/>
    <property type="match status" value="1"/>
</dbReference>
<proteinExistence type="inferred from homology"/>
<dbReference type="Gene3D" id="3.30.300.30">
    <property type="match status" value="1"/>
</dbReference>
<dbReference type="GO" id="GO:0016491">
    <property type="term" value="F:oxidoreductase activity"/>
    <property type="evidence" value="ECO:0007669"/>
    <property type="project" value="UniProtKB-KW"/>
</dbReference>
<dbReference type="Pfam" id="PF02801">
    <property type="entry name" value="Ketoacyl-synt_C"/>
    <property type="match status" value="1"/>
</dbReference>
<evidence type="ECO:0000256" key="1">
    <source>
        <dbReference type="ARBA" id="ARBA00022450"/>
    </source>
</evidence>
<evidence type="ECO:0000256" key="6">
    <source>
        <dbReference type="ARBA" id="ARBA00023002"/>
    </source>
</evidence>
<dbReference type="SMART" id="SM00825">
    <property type="entry name" value="PKS_KS"/>
    <property type="match status" value="1"/>
</dbReference>
<dbReference type="FunFam" id="3.40.47.10:FF:000019">
    <property type="entry name" value="Polyketide synthase type I"/>
    <property type="match status" value="1"/>
</dbReference>
<evidence type="ECO:0000256" key="3">
    <source>
        <dbReference type="ARBA" id="ARBA00022598"/>
    </source>
</evidence>
<evidence type="ECO:0000256" key="8">
    <source>
        <dbReference type="ARBA" id="ARBA00029454"/>
    </source>
</evidence>
<evidence type="ECO:0000256" key="4">
    <source>
        <dbReference type="ARBA" id="ARBA00022603"/>
    </source>
</evidence>
<evidence type="ECO:0000313" key="13">
    <source>
        <dbReference type="Proteomes" id="UP000054481"/>
    </source>
</evidence>
<evidence type="ECO:0000259" key="11">
    <source>
        <dbReference type="PROSITE" id="PS52004"/>
    </source>
</evidence>
<dbReference type="InterPro" id="IPR016039">
    <property type="entry name" value="Thiolase-like"/>
</dbReference>
<dbReference type="GO" id="GO:0008168">
    <property type="term" value="F:methyltransferase activity"/>
    <property type="evidence" value="ECO:0007669"/>
    <property type="project" value="UniProtKB-KW"/>
</dbReference>
<evidence type="ECO:0000313" key="12">
    <source>
        <dbReference type="EMBL" id="KJZ68392.1"/>
    </source>
</evidence>
<dbReference type="SUPFAM" id="SSF53901">
    <property type="entry name" value="Thiolase-like"/>
    <property type="match status" value="1"/>
</dbReference>